<feature type="region of interest" description="Disordered" evidence="1">
    <location>
        <begin position="71"/>
        <end position="90"/>
    </location>
</feature>
<keyword evidence="3" id="KW-1185">Reference proteome</keyword>
<protein>
    <submittedName>
        <fullName evidence="2">Uncharacterized protein</fullName>
    </submittedName>
</protein>
<dbReference type="GeneTree" id="ENSGT00960000189446"/>
<proteinExistence type="predicted"/>
<sequence>MEAPPPPPVSPWGRGRSRAHSRAPSGCCCRAAGVLPRCRSGVPHCPVNIVGLNGSDTLAVFQGCPGMPGAAGPKGEPGAAGMKGMFPGAT</sequence>
<dbReference type="AlphaFoldDB" id="A0A8C3IMJ9"/>
<evidence type="ECO:0000313" key="2">
    <source>
        <dbReference type="Ensembl" id="ENSCPBP00000036236.1"/>
    </source>
</evidence>
<name>A0A8C3IMJ9_CHRPI</name>
<evidence type="ECO:0000313" key="3">
    <source>
        <dbReference type="Proteomes" id="UP000694380"/>
    </source>
</evidence>
<evidence type="ECO:0000256" key="1">
    <source>
        <dbReference type="SAM" id="MobiDB-lite"/>
    </source>
</evidence>
<dbReference type="Ensembl" id="ENSCPBT00000042507.1">
    <property type="protein sequence ID" value="ENSCPBP00000036236.1"/>
    <property type="gene ID" value="ENSCPBG00000025182.1"/>
</dbReference>
<feature type="region of interest" description="Disordered" evidence="1">
    <location>
        <begin position="1"/>
        <end position="25"/>
    </location>
</feature>
<reference evidence="2" key="3">
    <citation type="submission" date="2025-09" db="UniProtKB">
        <authorList>
            <consortium name="Ensembl"/>
        </authorList>
    </citation>
    <scope>IDENTIFICATION</scope>
</reference>
<feature type="compositionally biased region" description="Pro residues" evidence="1">
    <location>
        <begin position="1"/>
        <end position="10"/>
    </location>
</feature>
<organism evidence="2 3">
    <name type="scientific">Chrysemys picta bellii</name>
    <name type="common">Western painted turtle</name>
    <name type="synonym">Emys bellii</name>
    <dbReference type="NCBI Taxonomy" id="8478"/>
    <lineage>
        <taxon>Eukaryota</taxon>
        <taxon>Metazoa</taxon>
        <taxon>Chordata</taxon>
        <taxon>Craniata</taxon>
        <taxon>Vertebrata</taxon>
        <taxon>Euteleostomi</taxon>
        <taxon>Archelosauria</taxon>
        <taxon>Testudinata</taxon>
        <taxon>Testudines</taxon>
        <taxon>Cryptodira</taxon>
        <taxon>Durocryptodira</taxon>
        <taxon>Testudinoidea</taxon>
        <taxon>Emydidae</taxon>
        <taxon>Chrysemys</taxon>
    </lineage>
</organism>
<reference evidence="2" key="1">
    <citation type="journal article" date="2015" name="Genome Biol. Evol.">
        <title>Physical Mapping and Refinement of the Painted Turtle Genome (Chrysemys picta) Inform Amniote Genome Evolution and Challenge Turtle-Bird Chromosomal Conservation.</title>
        <authorList>
            <person name="Badenhorst D."/>
            <person name="Hillier L.W."/>
            <person name="Literman R."/>
            <person name="Montiel E.E."/>
            <person name="Radhakrishnan S."/>
            <person name="Shen Y."/>
            <person name="Minx P."/>
            <person name="Janes D.E."/>
            <person name="Warren W.C."/>
            <person name="Edwards S.V."/>
            <person name="Valenzuela N."/>
        </authorList>
    </citation>
    <scope>NUCLEOTIDE SEQUENCE [LARGE SCALE GENOMIC DNA]</scope>
</reference>
<dbReference type="Proteomes" id="UP000694380">
    <property type="component" value="Chromosome 3"/>
</dbReference>
<reference evidence="2" key="2">
    <citation type="submission" date="2025-08" db="UniProtKB">
        <authorList>
            <consortium name="Ensembl"/>
        </authorList>
    </citation>
    <scope>IDENTIFICATION</scope>
</reference>
<accession>A0A8C3IMJ9</accession>